<dbReference type="InterPro" id="IPR027417">
    <property type="entry name" value="P-loop_NTPase"/>
</dbReference>
<protein>
    <recommendedName>
        <fullName evidence="4">NACHT domain-containing protein</fullName>
    </recommendedName>
</protein>
<dbReference type="SUPFAM" id="SSF48403">
    <property type="entry name" value="Ankyrin repeat"/>
    <property type="match status" value="1"/>
</dbReference>
<feature type="repeat" description="ANK" evidence="3">
    <location>
        <begin position="853"/>
        <end position="885"/>
    </location>
</feature>
<dbReference type="SUPFAM" id="SSF52540">
    <property type="entry name" value="P-loop containing nucleoside triphosphate hydrolases"/>
    <property type="match status" value="1"/>
</dbReference>
<dbReference type="Gene3D" id="3.40.50.300">
    <property type="entry name" value="P-loop containing nucleotide triphosphate hydrolases"/>
    <property type="match status" value="1"/>
</dbReference>
<dbReference type="InterPro" id="IPR007111">
    <property type="entry name" value="NACHT_NTPase"/>
</dbReference>
<dbReference type="SMART" id="SM00248">
    <property type="entry name" value="ANK"/>
    <property type="match status" value="10"/>
</dbReference>
<evidence type="ECO:0000256" key="3">
    <source>
        <dbReference type="PROSITE-ProRule" id="PRU00023"/>
    </source>
</evidence>
<feature type="repeat" description="ANK" evidence="3">
    <location>
        <begin position="787"/>
        <end position="819"/>
    </location>
</feature>
<feature type="repeat" description="ANK" evidence="3">
    <location>
        <begin position="691"/>
        <end position="720"/>
    </location>
</feature>
<evidence type="ECO:0000256" key="1">
    <source>
        <dbReference type="ARBA" id="ARBA00022737"/>
    </source>
</evidence>
<dbReference type="AlphaFoldDB" id="A0A292Q914"/>
<dbReference type="Pfam" id="PF00023">
    <property type="entry name" value="Ank"/>
    <property type="match status" value="1"/>
</dbReference>
<dbReference type="Pfam" id="PF12796">
    <property type="entry name" value="Ank_2"/>
    <property type="match status" value="3"/>
</dbReference>
<feature type="repeat" description="ANK" evidence="3">
    <location>
        <begin position="952"/>
        <end position="984"/>
    </location>
</feature>
<feature type="repeat" description="ANK" evidence="3">
    <location>
        <begin position="820"/>
        <end position="852"/>
    </location>
</feature>
<evidence type="ECO:0000313" key="5">
    <source>
        <dbReference type="EMBL" id="CUS15233.1"/>
    </source>
</evidence>
<accession>A0A292Q914</accession>
<reference evidence="5" key="1">
    <citation type="submission" date="2015-10" db="EMBL/GenBank/DDBJ databases">
        <authorList>
            <person name="Regsiter A."/>
            <person name="william w."/>
        </authorList>
    </citation>
    <scope>NUCLEOTIDE SEQUENCE</scope>
    <source>
        <strain evidence="5">Montdore</strain>
    </source>
</reference>
<dbReference type="InterPro" id="IPR036770">
    <property type="entry name" value="Ankyrin_rpt-contain_sf"/>
</dbReference>
<sequence>MADAFSVAASGLALIQLSAKVCELCYYYYDAVKGSQQDFKKLGDEIKSIHQQLEEIRILAAGDDESNPQYPSLLEWTKNESLKDYKAALEELKERLDVPGWRKSSRKLLWPFRKPKMECYLSLVEEQRLKLQLLLTTATTKTVTKVLRKLDERELQKVRKWLNVVDPGANFSSALALREPGTGSWLLRGHEYIDWKEGRGGVLWLHGIPGCGKSVLSATAIEDVKNLCDTNDDYALAYFYFTFSDSEKQNLLNMLLSIVGQLLEGISDRGFPDEVMNLYQNSKEIGKSTDIKALKYAFSQMIRLSKRTFIIFDALDEFARDTREGLLSWIRELTVDHSAGSLSILVTSRPEADIVRSLEPLATFAISLQSETINPDIRAFIQNSLDYKDSFKKFTEEIKGEIEDTLIAHSQGMFRWVVCLLRTLEDCIAPKDVRAALKKLPKDLDSVYSRILEGIPEAQREYMQRVMHWLTFSAEPLTLGQLAEAAQIEYVVDKYGEDSEPLFDNKSLVSICPSLICFEDSRDDKSHPRESCRLRLAHFSVKEYLISDRASQGPSAYYHISEDKANLLMGHACLSRILRHSEQGTIRGNRVEETSFLYHSARYWFVYFRSIEVTAPLPLSNAALKVLKLGRGWLDIYDPDRPWRREFQDSGDYPPAIYYSSLINLVMACELLVNRREDVVTLNYQGGCYGNALQAAATQGNESVVRLLLENGAEVNAQGGRYGNALQAAVTQGNESVVRLLLERGAQVNAQGGHYGNALQAAVTQGNEPVVQVLLKCGAEVNAPSAEYGDPLQAAAFQGNESVVRLLLEHGAEADIQGGHYGNALQAAAYRGNESVIQLLLECGAEVNAQGGRYDNALQAAAYRGNGSVVQLLLERGAEPNIQGGYFGNALQVAAADGNVSVVQLLLERGAEVNSQGGHYGNALQAAAVRGNEPVVRLLLEHGADVNAPGGYYVNAIQAAARGGNEPVVRLLLERGAEVNAHGGDYCNALKAAKTLRHESMARLLLTHGAYPNAMTSTT</sequence>
<keyword evidence="1" id="KW-0677">Repeat</keyword>
<dbReference type="PANTHER" id="PTHR24198">
    <property type="entry name" value="ANKYRIN REPEAT AND PROTEIN KINASE DOMAIN-CONTAINING PROTEIN"/>
    <property type="match status" value="1"/>
</dbReference>
<feature type="repeat" description="ANK" evidence="3">
    <location>
        <begin position="721"/>
        <end position="753"/>
    </location>
</feature>
<gene>
    <name evidence="5" type="ORF">GSTUAT00000700001</name>
</gene>
<evidence type="ECO:0000259" key="4">
    <source>
        <dbReference type="PROSITE" id="PS50837"/>
    </source>
</evidence>
<feature type="repeat" description="ANK" evidence="3">
    <location>
        <begin position="754"/>
        <end position="786"/>
    </location>
</feature>
<feature type="domain" description="NACHT" evidence="4">
    <location>
        <begin position="201"/>
        <end position="352"/>
    </location>
</feature>
<organism evidence="5 6">
    <name type="scientific">Tuber aestivum</name>
    <name type="common">summer truffle</name>
    <dbReference type="NCBI Taxonomy" id="59557"/>
    <lineage>
        <taxon>Eukaryota</taxon>
        <taxon>Fungi</taxon>
        <taxon>Dikarya</taxon>
        <taxon>Ascomycota</taxon>
        <taxon>Pezizomycotina</taxon>
        <taxon>Pezizomycetes</taxon>
        <taxon>Pezizales</taxon>
        <taxon>Tuberaceae</taxon>
        <taxon>Tuber</taxon>
    </lineage>
</organism>
<feature type="repeat" description="ANK" evidence="3">
    <location>
        <begin position="889"/>
        <end position="918"/>
    </location>
</feature>
<keyword evidence="6" id="KW-1185">Reference proteome</keyword>
<keyword evidence="2 3" id="KW-0040">ANK repeat</keyword>
<evidence type="ECO:0000256" key="2">
    <source>
        <dbReference type="ARBA" id="ARBA00023043"/>
    </source>
</evidence>
<evidence type="ECO:0000313" key="6">
    <source>
        <dbReference type="Proteomes" id="UP001412239"/>
    </source>
</evidence>
<dbReference type="Gene3D" id="1.25.40.20">
    <property type="entry name" value="Ankyrin repeat-containing domain"/>
    <property type="match status" value="2"/>
</dbReference>
<dbReference type="PROSITE" id="PS50297">
    <property type="entry name" value="ANK_REP_REGION"/>
    <property type="match status" value="8"/>
</dbReference>
<dbReference type="EMBL" id="LN890949">
    <property type="protein sequence ID" value="CUS15233.1"/>
    <property type="molecule type" value="Genomic_DNA"/>
</dbReference>
<dbReference type="PANTHER" id="PTHR24198:SF165">
    <property type="entry name" value="ANKYRIN REPEAT-CONTAINING PROTEIN-RELATED"/>
    <property type="match status" value="1"/>
</dbReference>
<dbReference type="InterPro" id="IPR056884">
    <property type="entry name" value="NPHP3-like_N"/>
</dbReference>
<proteinExistence type="predicted"/>
<dbReference type="Pfam" id="PF24883">
    <property type="entry name" value="NPHP3_N"/>
    <property type="match status" value="1"/>
</dbReference>
<dbReference type="InterPro" id="IPR002110">
    <property type="entry name" value="Ankyrin_rpt"/>
</dbReference>
<name>A0A292Q914_9PEZI</name>
<dbReference type="PROSITE" id="PS50837">
    <property type="entry name" value="NACHT"/>
    <property type="match status" value="1"/>
</dbReference>
<feature type="repeat" description="ANK" evidence="3">
    <location>
        <begin position="919"/>
        <end position="951"/>
    </location>
</feature>
<dbReference type="PROSITE" id="PS50088">
    <property type="entry name" value="ANK_REPEAT"/>
    <property type="match status" value="9"/>
</dbReference>
<dbReference type="Proteomes" id="UP001412239">
    <property type="component" value="Unassembled WGS sequence"/>
</dbReference>
<dbReference type="GO" id="GO:0005737">
    <property type="term" value="C:cytoplasm"/>
    <property type="evidence" value="ECO:0007669"/>
    <property type="project" value="TreeGrafter"/>
</dbReference>